<reference evidence="2 3" key="1">
    <citation type="submission" date="2014-04" db="EMBL/GenBank/DDBJ databases">
        <authorList>
            <consortium name="DOE Joint Genome Institute"/>
            <person name="Kuo A."/>
            <person name="Kohler A."/>
            <person name="Jargeat P."/>
            <person name="Nagy L.G."/>
            <person name="Floudas D."/>
            <person name="Copeland A."/>
            <person name="Barry K.W."/>
            <person name="Cichocki N."/>
            <person name="Veneault-Fourrey C."/>
            <person name="LaButti K."/>
            <person name="Lindquist E.A."/>
            <person name="Lipzen A."/>
            <person name="Lundell T."/>
            <person name="Morin E."/>
            <person name="Murat C."/>
            <person name="Sun H."/>
            <person name="Tunlid A."/>
            <person name="Henrissat B."/>
            <person name="Grigoriev I.V."/>
            <person name="Hibbett D.S."/>
            <person name="Martin F."/>
            <person name="Nordberg H.P."/>
            <person name="Cantor M.N."/>
            <person name="Hua S.X."/>
        </authorList>
    </citation>
    <scope>NUCLEOTIDE SEQUENCE [LARGE SCALE GENOMIC DNA]</scope>
    <source>
        <strain evidence="2 3">Ve08.2h10</strain>
    </source>
</reference>
<name>A0A0D0D740_9AGAM</name>
<gene>
    <name evidence="2" type="ORF">PAXRUDRAFT_834083</name>
</gene>
<reference evidence="3" key="2">
    <citation type="submission" date="2015-01" db="EMBL/GenBank/DDBJ databases">
        <title>Evolutionary Origins and Diversification of the Mycorrhizal Mutualists.</title>
        <authorList>
            <consortium name="DOE Joint Genome Institute"/>
            <consortium name="Mycorrhizal Genomics Consortium"/>
            <person name="Kohler A."/>
            <person name="Kuo A."/>
            <person name="Nagy L.G."/>
            <person name="Floudas D."/>
            <person name="Copeland A."/>
            <person name="Barry K.W."/>
            <person name="Cichocki N."/>
            <person name="Veneault-Fourrey C."/>
            <person name="LaButti K."/>
            <person name="Lindquist E.A."/>
            <person name="Lipzen A."/>
            <person name="Lundell T."/>
            <person name="Morin E."/>
            <person name="Murat C."/>
            <person name="Riley R."/>
            <person name="Ohm R."/>
            <person name="Sun H."/>
            <person name="Tunlid A."/>
            <person name="Henrissat B."/>
            <person name="Grigoriev I.V."/>
            <person name="Hibbett D.S."/>
            <person name="Martin F."/>
        </authorList>
    </citation>
    <scope>NUCLEOTIDE SEQUENCE [LARGE SCALE GENOMIC DNA]</scope>
    <source>
        <strain evidence="3">Ve08.2h10</strain>
    </source>
</reference>
<feature type="compositionally biased region" description="Basic and acidic residues" evidence="1">
    <location>
        <begin position="16"/>
        <end position="33"/>
    </location>
</feature>
<dbReference type="EMBL" id="KN826275">
    <property type="protein sequence ID" value="KIK79466.1"/>
    <property type="molecule type" value="Genomic_DNA"/>
</dbReference>
<dbReference type="Proteomes" id="UP000054538">
    <property type="component" value="Unassembled WGS sequence"/>
</dbReference>
<dbReference type="AlphaFoldDB" id="A0A0D0D740"/>
<sequence>MEEVLWENWERRKKQREWDERAEEERITRKGEAGEQGIMNLPPGKQGTRRKTYHRHAEAGPSGLVEVEQSTPRSSVPPAEPERDPKGKRFQKKKND</sequence>
<dbReference type="InParanoid" id="A0A0D0D740"/>
<evidence type="ECO:0000313" key="3">
    <source>
        <dbReference type="Proteomes" id="UP000054538"/>
    </source>
</evidence>
<feature type="compositionally biased region" description="Basic and acidic residues" evidence="1">
    <location>
        <begin position="80"/>
        <end position="96"/>
    </location>
</feature>
<keyword evidence="3" id="KW-1185">Reference proteome</keyword>
<accession>A0A0D0D740</accession>
<feature type="region of interest" description="Disordered" evidence="1">
    <location>
        <begin position="14"/>
        <end position="96"/>
    </location>
</feature>
<dbReference type="HOGENOM" id="CLU_2360334_0_0_1"/>
<organism evidence="2 3">
    <name type="scientific">Paxillus rubicundulus Ve08.2h10</name>
    <dbReference type="NCBI Taxonomy" id="930991"/>
    <lineage>
        <taxon>Eukaryota</taxon>
        <taxon>Fungi</taxon>
        <taxon>Dikarya</taxon>
        <taxon>Basidiomycota</taxon>
        <taxon>Agaricomycotina</taxon>
        <taxon>Agaricomycetes</taxon>
        <taxon>Agaricomycetidae</taxon>
        <taxon>Boletales</taxon>
        <taxon>Paxilineae</taxon>
        <taxon>Paxillaceae</taxon>
        <taxon>Paxillus</taxon>
    </lineage>
</organism>
<proteinExistence type="predicted"/>
<evidence type="ECO:0000256" key="1">
    <source>
        <dbReference type="SAM" id="MobiDB-lite"/>
    </source>
</evidence>
<evidence type="ECO:0000313" key="2">
    <source>
        <dbReference type="EMBL" id="KIK79466.1"/>
    </source>
</evidence>
<protein>
    <submittedName>
        <fullName evidence="2">Unplaced genomic scaffold scaffold_1453, whole genome shotgun sequence</fullName>
    </submittedName>
</protein>